<gene>
    <name evidence="3" type="ORF">KFE25_001734</name>
    <name evidence="2" type="ORF">PLUT1463_LOCUS9001</name>
</gene>
<dbReference type="GO" id="GO:0016757">
    <property type="term" value="F:glycosyltransferase activity"/>
    <property type="evidence" value="ECO:0007669"/>
    <property type="project" value="InterPro"/>
</dbReference>
<accession>A0A7R9UT10</accession>
<evidence type="ECO:0000256" key="1">
    <source>
        <dbReference type="SAM" id="SignalP"/>
    </source>
</evidence>
<evidence type="ECO:0000313" key="2">
    <source>
        <dbReference type="EMBL" id="CAD8274685.1"/>
    </source>
</evidence>
<evidence type="ECO:0000313" key="4">
    <source>
        <dbReference type="Proteomes" id="UP000751190"/>
    </source>
</evidence>
<dbReference type="OrthoDB" id="2014201at2759"/>
<dbReference type="InterPro" id="IPR002495">
    <property type="entry name" value="Glyco_trans_8"/>
</dbReference>
<keyword evidence="1" id="KW-0732">Signal</keyword>
<dbReference type="SUPFAM" id="SSF53448">
    <property type="entry name" value="Nucleotide-diphospho-sugar transferases"/>
    <property type="match status" value="1"/>
</dbReference>
<dbReference type="InterPro" id="IPR050587">
    <property type="entry name" value="GNT1/Glycosyltrans_8"/>
</dbReference>
<organism evidence="2">
    <name type="scientific">Diacronema lutheri</name>
    <name type="common">Unicellular marine alga</name>
    <name type="synonym">Monochrysis lutheri</name>
    <dbReference type="NCBI Taxonomy" id="2081491"/>
    <lineage>
        <taxon>Eukaryota</taxon>
        <taxon>Haptista</taxon>
        <taxon>Haptophyta</taxon>
        <taxon>Pavlovophyceae</taxon>
        <taxon>Pavlovales</taxon>
        <taxon>Pavlovaceae</taxon>
        <taxon>Diacronema</taxon>
    </lineage>
</organism>
<sequence>MRAPRLLTVACALACARAEAVPPTRPRGAVVTLITSNDGYVSGALALGASLHTVGSRLERVAMVTAEVGAPMRVVLGALWEVLEVEAIPCNHKMNESITPDRFDLSSETYKAGIAKWRHTCTKFAAFTLVQYDRLIFMDADTIVVGPIDDALYAFSNATLVAAPETFPPDTFNSGFLVLTPGVAELRALLEANSVVGSAEGGDQGVLNNGYCAHWFVAPPDDPRCGRLPWIFNVNAANYAPYKALREMQNQRAPAVIHFVTSNKPWKHLAAEMSGVRLPDALRLELEKQGAAQMLWRNAFFRAKELEGKSGQLAAEDSAQRVVV</sequence>
<protein>
    <recommendedName>
        <fullName evidence="5">Hexosyltransferase</fullName>
    </recommendedName>
</protein>
<evidence type="ECO:0008006" key="5">
    <source>
        <dbReference type="Google" id="ProtNLM"/>
    </source>
</evidence>
<dbReference type="Proteomes" id="UP000751190">
    <property type="component" value="Unassembled WGS sequence"/>
</dbReference>
<name>A0A7R9UT10_DIALT</name>
<feature type="signal peptide" evidence="1">
    <location>
        <begin position="1"/>
        <end position="18"/>
    </location>
</feature>
<dbReference type="EMBL" id="HBEB01014028">
    <property type="protein sequence ID" value="CAD8274685.1"/>
    <property type="molecule type" value="Transcribed_RNA"/>
</dbReference>
<evidence type="ECO:0000313" key="3">
    <source>
        <dbReference type="EMBL" id="KAG8462961.1"/>
    </source>
</evidence>
<dbReference type="InterPro" id="IPR029044">
    <property type="entry name" value="Nucleotide-diphossugar_trans"/>
</dbReference>
<dbReference type="AlphaFoldDB" id="A0A7R9UT10"/>
<proteinExistence type="predicted"/>
<dbReference type="PANTHER" id="PTHR11183">
    <property type="entry name" value="GLYCOGENIN SUBFAMILY MEMBER"/>
    <property type="match status" value="1"/>
</dbReference>
<dbReference type="Pfam" id="PF01501">
    <property type="entry name" value="Glyco_transf_8"/>
    <property type="match status" value="1"/>
</dbReference>
<keyword evidence="4" id="KW-1185">Reference proteome</keyword>
<reference evidence="2" key="1">
    <citation type="submission" date="2021-01" db="EMBL/GenBank/DDBJ databases">
        <authorList>
            <person name="Corre E."/>
            <person name="Pelletier E."/>
            <person name="Niang G."/>
            <person name="Scheremetjew M."/>
            <person name="Finn R."/>
            <person name="Kale V."/>
            <person name="Holt S."/>
            <person name="Cochrane G."/>
            <person name="Meng A."/>
            <person name="Brown T."/>
            <person name="Cohen L."/>
        </authorList>
    </citation>
    <scope>NUCLEOTIDE SEQUENCE</scope>
    <source>
        <strain evidence="2">RCC1537</strain>
    </source>
</reference>
<dbReference type="EMBL" id="JAGTXO010000018">
    <property type="protein sequence ID" value="KAG8462961.1"/>
    <property type="molecule type" value="Genomic_DNA"/>
</dbReference>
<dbReference type="Gene3D" id="3.90.550.10">
    <property type="entry name" value="Spore Coat Polysaccharide Biosynthesis Protein SpsA, Chain A"/>
    <property type="match status" value="1"/>
</dbReference>
<reference evidence="3" key="2">
    <citation type="submission" date="2021-05" db="EMBL/GenBank/DDBJ databases">
        <title>The genome of the haptophyte Pavlova lutheri (Diacronema luteri, Pavlovales) - a model for lipid biosynthesis in eukaryotic algae.</title>
        <authorList>
            <person name="Hulatt C.J."/>
            <person name="Posewitz M.C."/>
        </authorList>
    </citation>
    <scope>NUCLEOTIDE SEQUENCE</scope>
    <source>
        <strain evidence="3">NIVA-4/92</strain>
    </source>
</reference>
<feature type="chain" id="PRO_5036403883" description="Hexosyltransferase" evidence="1">
    <location>
        <begin position="19"/>
        <end position="324"/>
    </location>
</feature>